<organism evidence="1 2">
    <name type="scientific">Trichomalopsis sarcophagae</name>
    <dbReference type="NCBI Taxonomy" id="543379"/>
    <lineage>
        <taxon>Eukaryota</taxon>
        <taxon>Metazoa</taxon>
        <taxon>Ecdysozoa</taxon>
        <taxon>Arthropoda</taxon>
        <taxon>Hexapoda</taxon>
        <taxon>Insecta</taxon>
        <taxon>Pterygota</taxon>
        <taxon>Neoptera</taxon>
        <taxon>Endopterygota</taxon>
        <taxon>Hymenoptera</taxon>
        <taxon>Apocrita</taxon>
        <taxon>Proctotrupomorpha</taxon>
        <taxon>Chalcidoidea</taxon>
        <taxon>Pteromalidae</taxon>
        <taxon>Pteromalinae</taxon>
        <taxon>Trichomalopsis</taxon>
    </lineage>
</organism>
<proteinExistence type="predicted"/>
<sequence>MRGTGSADSRRHFAAGINSLYR</sequence>
<keyword evidence="2" id="KW-1185">Reference proteome</keyword>
<name>A0A232EJD0_9HYME</name>
<accession>A0A232EJD0</accession>
<evidence type="ECO:0000313" key="2">
    <source>
        <dbReference type="Proteomes" id="UP000215335"/>
    </source>
</evidence>
<dbReference type="AlphaFoldDB" id="A0A232EJD0"/>
<reference evidence="1 2" key="1">
    <citation type="journal article" date="2017" name="Curr. Biol.">
        <title>The Evolution of Venom by Co-option of Single-Copy Genes.</title>
        <authorList>
            <person name="Martinson E.O."/>
            <person name="Mrinalini"/>
            <person name="Kelkar Y.D."/>
            <person name="Chang C.H."/>
            <person name="Werren J.H."/>
        </authorList>
    </citation>
    <scope>NUCLEOTIDE SEQUENCE [LARGE SCALE GENOMIC DNA]</scope>
    <source>
        <strain evidence="1 2">Alberta</strain>
        <tissue evidence="1">Whole body</tissue>
    </source>
</reference>
<evidence type="ECO:0000313" key="1">
    <source>
        <dbReference type="EMBL" id="OXU18411.1"/>
    </source>
</evidence>
<protein>
    <submittedName>
        <fullName evidence="1">Uncharacterized protein</fullName>
    </submittedName>
</protein>
<comment type="caution">
    <text evidence="1">The sequence shown here is derived from an EMBL/GenBank/DDBJ whole genome shotgun (WGS) entry which is preliminary data.</text>
</comment>
<dbReference type="EMBL" id="NNAY01004074">
    <property type="protein sequence ID" value="OXU18411.1"/>
    <property type="molecule type" value="Genomic_DNA"/>
</dbReference>
<gene>
    <name evidence="1" type="ORF">TSAR_002396</name>
</gene>
<dbReference type="Proteomes" id="UP000215335">
    <property type="component" value="Unassembled WGS sequence"/>
</dbReference>